<dbReference type="Proteomes" id="UP001056120">
    <property type="component" value="Linkage Group LG04"/>
</dbReference>
<dbReference type="EMBL" id="CM042021">
    <property type="protein sequence ID" value="KAI3817186.1"/>
    <property type="molecule type" value="Genomic_DNA"/>
</dbReference>
<keyword evidence="2" id="KW-1185">Reference proteome</keyword>
<gene>
    <name evidence="1" type="ORF">L1987_10975</name>
</gene>
<protein>
    <submittedName>
        <fullName evidence="1">Uncharacterized protein</fullName>
    </submittedName>
</protein>
<name>A0ACB9JBV3_9ASTR</name>
<organism evidence="1 2">
    <name type="scientific">Smallanthus sonchifolius</name>
    <dbReference type="NCBI Taxonomy" id="185202"/>
    <lineage>
        <taxon>Eukaryota</taxon>
        <taxon>Viridiplantae</taxon>
        <taxon>Streptophyta</taxon>
        <taxon>Embryophyta</taxon>
        <taxon>Tracheophyta</taxon>
        <taxon>Spermatophyta</taxon>
        <taxon>Magnoliopsida</taxon>
        <taxon>eudicotyledons</taxon>
        <taxon>Gunneridae</taxon>
        <taxon>Pentapetalae</taxon>
        <taxon>asterids</taxon>
        <taxon>campanulids</taxon>
        <taxon>Asterales</taxon>
        <taxon>Asteraceae</taxon>
        <taxon>Asteroideae</taxon>
        <taxon>Heliantheae alliance</taxon>
        <taxon>Millerieae</taxon>
        <taxon>Smallanthus</taxon>
    </lineage>
</organism>
<accession>A0ACB9JBV3</accession>
<evidence type="ECO:0000313" key="2">
    <source>
        <dbReference type="Proteomes" id="UP001056120"/>
    </source>
</evidence>
<reference evidence="1 2" key="2">
    <citation type="journal article" date="2022" name="Mol. Ecol. Resour.">
        <title>The genomes of chicory, endive, great burdock and yacon provide insights into Asteraceae paleo-polyploidization history and plant inulin production.</title>
        <authorList>
            <person name="Fan W."/>
            <person name="Wang S."/>
            <person name="Wang H."/>
            <person name="Wang A."/>
            <person name="Jiang F."/>
            <person name="Liu H."/>
            <person name="Zhao H."/>
            <person name="Xu D."/>
            <person name="Zhang Y."/>
        </authorList>
    </citation>
    <scope>NUCLEOTIDE SEQUENCE [LARGE SCALE GENOMIC DNA]</scope>
    <source>
        <strain evidence="2">cv. Yunnan</strain>
        <tissue evidence="1">Leaves</tissue>
    </source>
</reference>
<evidence type="ECO:0000313" key="1">
    <source>
        <dbReference type="EMBL" id="KAI3817186.1"/>
    </source>
</evidence>
<proteinExistence type="predicted"/>
<reference evidence="2" key="1">
    <citation type="journal article" date="2022" name="Mol. Ecol. Resour.">
        <title>The genomes of chicory, endive, great burdock and yacon provide insights into Asteraceae palaeo-polyploidization history and plant inulin production.</title>
        <authorList>
            <person name="Fan W."/>
            <person name="Wang S."/>
            <person name="Wang H."/>
            <person name="Wang A."/>
            <person name="Jiang F."/>
            <person name="Liu H."/>
            <person name="Zhao H."/>
            <person name="Xu D."/>
            <person name="Zhang Y."/>
        </authorList>
    </citation>
    <scope>NUCLEOTIDE SEQUENCE [LARGE SCALE GENOMIC DNA]</scope>
    <source>
        <strain evidence="2">cv. Yunnan</strain>
    </source>
</reference>
<sequence>MSNLDFINEASHGSGTSGKAQRSDNGGAHSQGSQEVPIRDDFGLKMVNNGMAMATAPVIELGTRSIPLAGCNSLSTASADDATELGKSFGLGYCSGEEATSTSYIYVCFLDQV</sequence>
<comment type="caution">
    <text evidence="1">The sequence shown here is derived from an EMBL/GenBank/DDBJ whole genome shotgun (WGS) entry which is preliminary data.</text>
</comment>